<dbReference type="InterPro" id="IPR029063">
    <property type="entry name" value="SAM-dependent_MTases_sf"/>
</dbReference>
<evidence type="ECO:0000313" key="4">
    <source>
        <dbReference type="EMBL" id="ACK73039.1"/>
    </source>
</evidence>
<keyword evidence="5" id="KW-1185">Reference proteome</keyword>
<feature type="domain" description="Methyltransferase" evidence="3">
    <location>
        <begin position="93"/>
        <end position="228"/>
    </location>
</feature>
<sequence length="251" mass="28504">MRKFLKIGAIALCLLTLGLINWTYSPIWAANPTDTYYYQYRTLHSRDGIGKFYLGREIALVMGHQEMLWLERPSREITEHPHQVITALNLKPTDVVADVGAGTGYFSFRIAPVVSKVLAVDIQPEMLEAIDFLKTENHIYNVETVLGTEINPNLPADSIDLALMVDAYHEFEYPREMMEGIVKALKPGGRVALVEYRRENPLIPIKALHKMTQKQAKKEMASVGLIWQETGESLPQQHLMLFQKPPTKEVS</sequence>
<evidence type="ECO:0000256" key="1">
    <source>
        <dbReference type="ARBA" id="ARBA00022603"/>
    </source>
</evidence>
<gene>
    <name evidence="4" type="ordered locus">PCC7424_4679</name>
</gene>
<dbReference type="GO" id="GO:0008168">
    <property type="term" value="F:methyltransferase activity"/>
    <property type="evidence" value="ECO:0007669"/>
    <property type="project" value="UniProtKB-KW"/>
</dbReference>
<dbReference type="AlphaFoldDB" id="B7KBR1"/>
<evidence type="ECO:0000256" key="2">
    <source>
        <dbReference type="ARBA" id="ARBA00022679"/>
    </source>
</evidence>
<protein>
    <submittedName>
        <fullName evidence="4">Methyltransferase type 11</fullName>
    </submittedName>
</protein>
<dbReference type="SUPFAM" id="SSF53335">
    <property type="entry name" value="S-adenosyl-L-methionine-dependent methyltransferases"/>
    <property type="match status" value="1"/>
</dbReference>
<dbReference type="HOGENOM" id="CLU_037990_16_0_3"/>
<dbReference type="InterPro" id="IPR051052">
    <property type="entry name" value="Diverse_substrate_MTase"/>
</dbReference>
<reference evidence="5" key="1">
    <citation type="journal article" date="2011" name="MBio">
        <title>Novel metabolic attributes of the genus Cyanothece, comprising a group of unicellular nitrogen-fixing Cyanobacteria.</title>
        <authorList>
            <person name="Bandyopadhyay A."/>
            <person name="Elvitigala T."/>
            <person name="Welsh E."/>
            <person name="Stockel J."/>
            <person name="Liberton M."/>
            <person name="Min H."/>
            <person name="Sherman L.A."/>
            <person name="Pakrasi H.B."/>
        </authorList>
    </citation>
    <scope>NUCLEOTIDE SEQUENCE [LARGE SCALE GENOMIC DNA]</scope>
    <source>
        <strain evidence="5">PCC 7424</strain>
    </source>
</reference>
<dbReference type="OrthoDB" id="9784101at2"/>
<evidence type="ECO:0000259" key="3">
    <source>
        <dbReference type="Pfam" id="PF13847"/>
    </source>
</evidence>
<dbReference type="RefSeq" id="WP_015956622.1">
    <property type="nucleotide sequence ID" value="NC_011729.1"/>
</dbReference>
<dbReference type="PANTHER" id="PTHR44942:SF4">
    <property type="entry name" value="METHYLTRANSFERASE TYPE 11 DOMAIN-CONTAINING PROTEIN"/>
    <property type="match status" value="1"/>
</dbReference>
<dbReference type="eggNOG" id="COG2226">
    <property type="taxonomic scope" value="Bacteria"/>
</dbReference>
<dbReference type="Gene3D" id="3.40.50.150">
    <property type="entry name" value="Vaccinia Virus protein VP39"/>
    <property type="match status" value="1"/>
</dbReference>
<proteinExistence type="predicted"/>
<keyword evidence="2 4" id="KW-0808">Transferase</keyword>
<dbReference type="CDD" id="cd02440">
    <property type="entry name" value="AdoMet_MTases"/>
    <property type="match status" value="1"/>
</dbReference>
<dbReference type="InterPro" id="IPR025714">
    <property type="entry name" value="Methyltranfer_dom"/>
</dbReference>
<evidence type="ECO:0000313" key="5">
    <source>
        <dbReference type="Proteomes" id="UP000002384"/>
    </source>
</evidence>
<dbReference type="EMBL" id="CP001291">
    <property type="protein sequence ID" value="ACK73039.1"/>
    <property type="molecule type" value="Genomic_DNA"/>
</dbReference>
<dbReference type="Pfam" id="PF13847">
    <property type="entry name" value="Methyltransf_31"/>
    <property type="match status" value="1"/>
</dbReference>
<dbReference type="KEGG" id="cyc:PCC7424_4679"/>
<accession>B7KBR1</accession>
<dbReference type="GO" id="GO:0032259">
    <property type="term" value="P:methylation"/>
    <property type="evidence" value="ECO:0007669"/>
    <property type="project" value="UniProtKB-KW"/>
</dbReference>
<organism evidence="4 5">
    <name type="scientific">Gloeothece citriformis (strain PCC 7424)</name>
    <name type="common">Cyanothece sp. (strain PCC 7424)</name>
    <dbReference type="NCBI Taxonomy" id="65393"/>
    <lineage>
        <taxon>Bacteria</taxon>
        <taxon>Bacillati</taxon>
        <taxon>Cyanobacteriota</taxon>
        <taxon>Cyanophyceae</taxon>
        <taxon>Oscillatoriophycideae</taxon>
        <taxon>Chroococcales</taxon>
        <taxon>Aphanothecaceae</taxon>
        <taxon>Gloeothece</taxon>
        <taxon>Gloeothece citriformis</taxon>
    </lineage>
</organism>
<dbReference type="Proteomes" id="UP000002384">
    <property type="component" value="Chromosome"/>
</dbReference>
<name>B7KBR1_GLOC7</name>
<dbReference type="PANTHER" id="PTHR44942">
    <property type="entry name" value="METHYLTRANSF_11 DOMAIN-CONTAINING PROTEIN"/>
    <property type="match status" value="1"/>
</dbReference>
<keyword evidence="1 4" id="KW-0489">Methyltransferase</keyword>
<dbReference type="STRING" id="65393.PCC7424_4679"/>